<accession>A0A266QBG5</accession>
<evidence type="ECO:0000313" key="2">
    <source>
        <dbReference type="Proteomes" id="UP000216101"/>
    </source>
</evidence>
<dbReference type="RefSeq" id="WP_094984620.1">
    <property type="nucleotide sequence ID" value="NZ_NHNI01000001.1"/>
</dbReference>
<reference evidence="2" key="1">
    <citation type="submission" date="2017-05" db="EMBL/GenBank/DDBJ databases">
        <authorList>
            <person name="Barney B.M."/>
        </authorList>
    </citation>
    <scope>NUCLEOTIDE SEQUENCE [LARGE SCALE GENOMIC DNA]</scope>
    <source>
        <strain evidence="2">PSBB022</strain>
    </source>
</reference>
<organism evidence="1 2">
    <name type="scientific">Cellvibrio mixtus</name>
    <dbReference type="NCBI Taxonomy" id="39650"/>
    <lineage>
        <taxon>Bacteria</taxon>
        <taxon>Pseudomonadati</taxon>
        <taxon>Pseudomonadota</taxon>
        <taxon>Gammaproteobacteria</taxon>
        <taxon>Cellvibrionales</taxon>
        <taxon>Cellvibrionaceae</taxon>
        <taxon>Cellvibrio</taxon>
    </lineage>
</organism>
<dbReference type="AlphaFoldDB" id="A0A266QBG5"/>
<dbReference type="InterPro" id="IPR018531">
    <property type="entry name" value="DUF1993"/>
</dbReference>
<dbReference type="PANTHER" id="PTHR36922:SF1">
    <property type="entry name" value="DUF1993 DOMAIN-CONTAINING PROTEIN"/>
    <property type="match status" value="1"/>
</dbReference>
<proteinExistence type="predicted"/>
<dbReference type="Pfam" id="PF09351">
    <property type="entry name" value="DUF1993"/>
    <property type="match status" value="1"/>
</dbReference>
<evidence type="ECO:0008006" key="3">
    <source>
        <dbReference type="Google" id="ProtNLM"/>
    </source>
</evidence>
<evidence type="ECO:0000313" key="1">
    <source>
        <dbReference type="EMBL" id="OZY87140.1"/>
    </source>
</evidence>
<gene>
    <name evidence="1" type="ORF">CBP51_09180</name>
</gene>
<dbReference type="SUPFAM" id="SSF109854">
    <property type="entry name" value="DinB/YfiT-like putative metalloenzymes"/>
    <property type="match status" value="1"/>
</dbReference>
<dbReference type="EMBL" id="NHNI01000001">
    <property type="protein sequence ID" value="OZY87140.1"/>
    <property type="molecule type" value="Genomic_DNA"/>
</dbReference>
<dbReference type="InterPro" id="IPR034660">
    <property type="entry name" value="DinB/YfiT-like"/>
</dbReference>
<sequence length="176" mass="19907">MNNNHKNPSTIFQHYLQQLKTIVHKIDIHQQGNPQILKHSLHPDMLPLLAQLRTGANFSLRCCCPLSGRERITFDNKDETFAGIQLQLDQTIQYLQSLPLTDAASTASLIEDQAGFTPLQLPAEEYVYHYALPNFFFHLNMAYAIARAAGVPLGKGDFDGYHQYPDGFSFVSQEDQ</sequence>
<keyword evidence="2" id="KW-1185">Reference proteome</keyword>
<dbReference type="Gene3D" id="1.20.120.450">
    <property type="entry name" value="dinb family like domain"/>
    <property type="match status" value="1"/>
</dbReference>
<name>A0A266QBG5_9GAMM</name>
<protein>
    <recommendedName>
        <fullName evidence="3">DUF1993 domain-containing protein</fullName>
    </recommendedName>
</protein>
<dbReference type="Proteomes" id="UP000216101">
    <property type="component" value="Unassembled WGS sequence"/>
</dbReference>
<dbReference type="PANTHER" id="PTHR36922">
    <property type="entry name" value="BLL2446 PROTEIN"/>
    <property type="match status" value="1"/>
</dbReference>
<comment type="caution">
    <text evidence="1">The sequence shown here is derived from an EMBL/GenBank/DDBJ whole genome shotgun (WGS) entry which is preliminary data.</text>
</comment>